<reference evidence="1 2" key="2">
    <citation type="submission" date="2024-03" db="EMBL/GenBank/DDBJ databases">
        <title>The Genome Sequence of Enterococcus sp. DIV2402.</title>
        <authorList>
            <consortium name="The Broad Institute Genomics Platform"/>
            <consortium name="The Broad Institute Microbial Omics Core"/>
            <consortium name="The Broad Institute Genomic Center for Infectious Diseases"/>
            <person name="Earl A."/>
            <person name="Manson A."/>
            <person name="Gilmore M."/>
            <person name="Schwartman J."/>
            <person name="Shea T."/>
            <person name="Abouelleil A."/>
            <person name="Cao P."/>
            <person name="Chapman S."/>
            <person name="Cusick C."/>
            <person name="Young S."/>
            <person name="Neafsey D."/>
            <person name="Nusbaum C."/>
            <person name="Birren B."/>
        </authorList>
    </citation>
    <scope>NUCLEOTIDE SEQUENCE [LARGE SCALE GENOMIC DNA]</scope>
    <source>
        <strain evidence="1 2">DIV2402</strain>
    </source>
</reference>
<name>A0ABZ2SRP3_9ENTE</name>
<dbReference type="Gene3D" id="3.40.50.300">
    <property type="entry name" value="P-loop containing nucleotide triphosphate hydrolases"/>
    <property type="match status" value="1"/>
</dbReference>
<dbReference type="InterPro" id="IPR027417">
    <property type="entry name" value="P-loop_NTPase"/>
</dbReference>
<accession>A0ABZ2SRP3</accession>
<organism evidence="1 2">
    <name type="scientific">Candidatus Enterococcus lowellii</name>
    <dbReference type="NCBI Taxonomy" id="2230877"/>
    <lineage>
        <taxon>Bacteria</taxon>
        <taxon>Bacillati</taxon>
        <taxon>Bacillota</taxon>
        <taxon>Bacilli</taxon>
        <taxon>Lactobacillales</taxon>
        <taxon>Enterococcaceae</taxon>
        <taxon>Enterococcus</taxon>
    </lineage>
</organism>
<evidence type="ECO:0008006" key="3">
    <source>
        <dbReference type="Google" id="ProtNLM"/>
    </source>
</evidence>
<gene>
    <name evidence="1" type="ORF">DOK78_003093</name>
</gene>
<reference evidence="1 2" key="1">
    <citation type="submission" date="2021-03" db="EMBL/GenBank/DDBJ databases">
        <authorList>
            <person name="Gilmore M.S."/>
            <person name="Schwartzman J."/>
            <person name="Van Tyne D."/>
            <person name="Martin M."/>
            <person name="Earl A.M."/>
            <person name="Manson A.L."/>
            <person name="Straub T."/>
            <person name="Salamzade R."/>
            <person name="Saavedra J."/>
            <person name="Lebreton F."/>
            <person name="Prichula J."/>
            <person name="Schaufler K."/>
            <person name="Gaca A."/>
            <person name="Sgardioli B."/>
            <person name="Wagenaar J."/>
            <person name="Strong T."/>
        </authorList>
    </citation>
    <scope>NUCLEOTIDE SEQUENCE [LARGE SCALE GENOMIC DNA]</scope>
    <source>
        <strain evidence="1 2">DIV2402</strain>
    </source>
</reference>
<protein>
    <recommendedName>
        <fullName evidence="3">AAA domain-containing protein</fullName>
    </recommendedName>
</protein>
<evidence type="ECO:0000313" key="2">
    <source>
        <dbReference type="Proteomes" id="UP000664701"/>
    </source>
</evidence>
<keyword evidence="2" id="KW-1185">Reference proteome</keyword>
<proteinExistence type="predicted"/>
<sequence>MSLIVLIGAQAVGKMTVGKELEKQIDGKLLYNHQTIDLYANFLGYTQETFRLSDLTRRELFKSFVLNKNNNVTEAIIFTIMIGFSEAYDRQFLKEIAAIFLDAGEEVYFVELVTDLETRIQRNVGDDRLAAKPSKRDIAFSHHELITSNEKWRLVSLPNELATLEPRAKTLIIDNTQLSPVETATKIKETFDL</sequence>
<evidence type="ECO:0000313" key="1">
    <source>
        <dbReference type="EMBL" id="WYJ78436.1"/>
    </source>
</evidence>
<dbReference type="SUPFAM" id="SSF52540">
    <property type="entry name" value="P-loop containing nucleoside triphosphate hydrolases"/>
    <property type="match status" value="1"/>
</dbReference>
<dbReference type="EMBL" id="CP147251">
    <property type="protein sequence ID" value="WYJ78436.1"/>
    <property type="molecule type" value="Genomic_DNA"/>
</dbReference>
<dbReference type="RefSeq" id="WP_207871549.1">
    <property type="nucleotide sequence ID" value="NZ_CP147251.1"/>
</dbReference>
<dbReference type="Proteomes" id="UP000664701">
    <property type="component" value="Chromosome"/>
</dbReference>